<evidence type="ECO:0000256" key="1">
    <source>
        <dbReference type="SAM" id="MobiDB-lite"/>
    </source>
</evidence>
<name>A0A9D1VXI1_9FIRM</name>
<feature type="non-terminal residue" evidence="3">
    <location>
        <position position="644"/>
    </location>
</feature>
<protein>
    <submittedName>
        <fullName evidence="3">Uncharacterized protein</fullName>
    </submittedName>
</protein>
<reference evidence="3" key="2">
    <citation type="submission" date="2021-04" db="EMBL/GenBank/DDBJ databases">
        <authorList>
            <person name="Gilroy R."/>
        </authorList>
    </citation>
    <scope>NUCLEOTIDE SEQUENCE</scope>
    <source>
        <strain evidence="3">ChiSjej5B23-15282</strain>
    </source>
</reference>
<feature type="compositionally biased region" description="Low complexity" evidence="1">
    <location>
        <begin position="56"/>
        <end position="66"/>
    </location>
</feature>
<feature type="region of interest" description="Disordered" evidence="1">
    <location>
        <begin position="39"/>
        <end position="97"/>
    </location>
</feature>
<comment type="caution">
    <text evidence="3">The sequence shown here is derived from an EMBL/GenBank/DDBJ whole genome shotgun (WGS) entry which is preliminary data.</text>
</comment>
<feature type="chain" id="PRO_5038482539" evidence="2">
    <location>
        <begin position="36"/>
        <end position="644"/>
    </location>
</feature>
<evidence type="ECO:0000256" key="2">
    <source>
        <dbReference type="SAM" id="SignalP"/>
    </source>
</evidence>
<keyword evidence="2" id="KW-0732">Signal</keyword>
<dbReference type="AlphaFoldDB" id="A0A9D1VXI1"/>
<accession>A0A9D1VXI1</accession>
<proteinExistence type="predicted"/>
<evidence type="ECO:0000313" key="3">
    <source>
        <dbReference type="EMBL" id="HIX48663.1"/>
    </source>
</evidence>
<feature type="signal peptide" evidence="2">
    <location>
        <begin position="1"/>
        <end position="35"/>
    </location>
</feature>
<reference evidence="3" key="1">
    <citation type="journal article" date="2021" name="PeerJ">
        <title>Extensive microbial diversity within the chicken gut microbiome revealed by metagenomics and culture.</title>
        <authorList>
            <person name="Gilroy R."/>
            <person name="Ravi A."/>
            <person name="Getino M."/>
            <person name="Pursley I."/>
            <person name="Horton D.L."/>
            <person name="Alikhan N.F."/>
            <person name="Baker D."/>
            <person name="Gharbi K."/>
            <person name="Hall N."/>
            <person name="Watson M."/>
            <person name="Adriaenssens E.M."/>
            <person name="Foster-Nyarko E."/>
            <person name="Jarju S."/>
            <person name="Secka A."/>
            <person name="Antonio M."/>
            <person name="Oren A."/>
            <person name="Chaudhuri R.R."/>
            <person name="La Ragione R."/>
            <person name="Hildebrand F."/>
            <person name="Pallen M.J."/>
        </authorList>
    </citation>
    <scope>NUCLEOTIDE SEQUENCE</scope>
    <source>
        <strain evidence="3">ChiSjej5B23-15282</strain>
    </source>
</reference>
<gene>
    <name evidence="3" type="ORF">H9981_06590</name>
</gene>
<dbReference type="EMBL" id="DXFA01000115">
    <property type="protein sequence ID" value="HIX48663.1"/>
    <property type="molecule type" value="Genomic_DNA"/>
</dbReference>
<evidence type="ECO:0000313" key="4">
    <source>
        <dbReference type="Proteomes" id="UP000824243"/>
    </source>
</evidence>
<dbReference type="Proteomes" id="UP000824243">
    <property type="component" value="Unassembled WGS sequence"/>
</dbReference>
<organism evidence="3 4">
    <name type="scientific">Candidatus Mediterraneibacter caccavium</name>
    <dbReference type="NCBI Taxonomy" id="2838661"/>
    <lineage>
        <taxon>Bacteria</taxon>
        <taxon>Bacillati</taxon>
        <taxon>Bacillota</taxon>
        <taxon>Clostridia</taxon>
        <taxon>Lachnospirales</taxon>
        <taxon>Lachnospiraceae</taxon>
        <taxon>Mediterraneibacter</taxon>
    </lineage>
</organism>
<sequence length="644" mass="69143">MRLKRICKHAWKRLVAMTLVIAMLNTSVGPVSVQAEDIGETGVDDPQVVTLDTDDANGNTGNTDGNKGSGEESGDGADTSGSAGNTETEEQGNVPAEQNVYDSGLIRIYNLEQLEAVGTGAQVYSGDDSADTFGTGDAVTDENGSAVVYGNDAAYMLMNEISLDSSDLWQLPAGFAGSFTGTGGNAGSPLYDAETDTIYIYNNYQLGTANDPEALKTVMSNDMIAEEFGMGQIVFADEAEETQLEYTDAHNYVLTTDFTSEMPELKVAEVQDEVSVQLGGREFIGQSAMKIDGETYILIGNEKQLRAIGDDVAVVPMYFARNHVSWNNYKLKPYYPGDADLNITTLSDAGIEKDDIKFDSTSLYNITGIEGDSFEKHTDLLNDSSIGDSVTHADSTKYVISIDENGDKKLTADSESNEEYIKLYKDLKYTNDANYIIFRDIDFSTGEFSDGSADNLWDPLMFHGTMIGAENMTGIDVQAGQFTDEVPVSPILSNISVEYSDTKLDMNSKDSKPGMGFFATVGSRVGNSTEDLFKSKDHVKVENLTLEKIDVESQASEIADPPMTVLEALIKLLDWTVGTLLKLLGLGSVSDLLNALISGSSTDMSNLATGCFAGKIFGDVEIINCKVINGNVDSAAGMSGGFAG</sequence>